<organism evidence="2 3">
    <name type="scientific">Candidatus Thiodictyon syntrophicum</name>
    <dbReference type="NCBI Taxonomy" id="1166950"/>
    <lineage>
        <taxon>Bacteria</taxon>
        <taxon>Pseudomonadati</taxon>
        <taxon>Pseudomonadota</taxon>
        <taxon>Gammaproteobacteria</taxon>
        <taxon>Chromatiales</taxon>
        <taxon>Chromatiaceae</taxon>
        <taxon>Thiodictyon</taxon>
    </lineage>
</organism>
<dbReference type="Pfam" id="PF03683">
    <property type="entry name" value="UPF0175"/>
    <property type="match status" value="1"/>
</dbReference>
<dbReference type="InterPro" id="IPR052264">
    <property type="entry name" value="UPF0175_domain"/>
</dbReference>
<dbReference type="AlphaFoldDB" id="A0A2K8UIW7"/>
<evidence type="ECO:0000256" key="1">
    <source>
        <dbReference type="ARBA" id="ARBA00005651"/>
    </source>
</evidence>
<reference evidence="2 3" key="1">
    <citation type="submission" date="2017-03" db="EMBL/GenBank/DDBJ databases">
        <title>Complete genome sequence of Candidatus 'Thiodictyon syntrophicum' sp. nov. strain Cad16T, a photolithoautotroph purple sulfur bacterium isolated from an alpine meromictic lake.</title>
        <authorList>
            <person name="Luedin S.M."/>
            <person name="Pothier J.F."/>
            <person name="Danza F."/>
            <person name="Storelli N."/>
            <person name="Wittwer M."/>
            <person name="Tonolla M."/>
        </authorList>
    </citation>
    <scope>NUCLEOTIDE SEQUENCE [LARGE SCALE GENOMIC DNA]</scope>
    <source>
        <strain evidence="2 3">Cad16T</strain>
        <plasmid evidence="3">Plasmid pts485</plasmid>
    </source>
</reference>
<dbReference type="Proteomes" id="UP000232638">
    <property type="component" value="Plasmid pTs485"/>
</dbReference>
<protein>
    <submittedName>
        <fullName evidence="2">Uncharacterized protein</fullName>
    </submittedName>
</protein>
<evidence type="ECO:0000313" key="3">
    <source>
        <dbReference type="Proteomes" id="UP000232638"/>
    </source>
</evidence>
<dbReference type="RefSeq" id="WP_100923104.1">
    <property type="nucleotide sequence ID" value="NZ_CP020372.1"/>
</dbReference>
<geneLocation type="plasmid" evidence="3">
    <name>pts485</name>
</geneLocation>
<accession>A0A2K8UIW7</accession>
<dbReference type="EMBL" id="CP020372">
    <property type="protein sequence ID" value="AUB85480.1"/>
    <property type="molecule type" value="Genomic_DNA"/>
</dbReference>
<dbReference type="InterPro" id="IPR005368">
    <property type="entry name" value="UPF0175"/>
</dbReference>
<comment type="similarity">
    <text evidence="1">Belongs to the UPF0175 family.</text>
</comment>
<gene>
    <name evidence="2" type="ORF">THSYN_31665</name>
</gene>
<name>A0A2K8UIW7_9GAMM</name>
<sequence>MTMIAFDLPDGAFAALRKDPREMESELRMAAAAKWYELGLVSQERGAEIAGLSRLEFMHGLSRLGVSPFQEDLDEDETGNA</sequence>
<dbReference type="OrthoDB" id="15200at2"/>
<proteinExistence type="inferred from homology"/>
<keyword evidence="3" id="KW-1185">Reference proteome</keyword>
<dbReference type="PANTHER" id="PTHR37525">
    <property type="entry name" value="UPF0175 PROTEIN SSL1255"/>
    <property type="match status" value="1"/>
</dbReference>
<keyword evidence="2" id="KW-0614">Plasmid</keyword>
<dbReference type="PANTHER" id="PTHR37525:SF1">
    <property type="entry name" value="UPF0175 PROTEIN SSL1255"/>
    <property type="match status" value="1"/>
</dbReference>
<dbReference type="KEGG" id="tsy:THSYN_31665"/>
<evidence type="ECO:0000313" key="2">
    <source>
        <dbReference type="EMBL" id="AUB85480.1"/>
    </source>
</evidence>